<dbReference type="AlphaFoldDB" id="A0A8X7WKN3"/>
<dbReference type="GO" id="GO:0016926">
    <property type="term" value="P:protein desumoylation"/>
    <property type="evidence" value="ECO:0007669"/>
    <property type="project" value="TreeGrafter"/>
</dbReference>
<dbReference type="PANTHER" id="PTHR12606">
    <property type="entry name" value="SENTRIN/SUMO-SPECIFIC PROTEASE"/>
    <property type="match status" value="1"/>
</dbReference>
<dbReference type="PANTHER" id="PTHR12606:SF149">
    <property type="entry name" value="UBIQUITIN-LIKE PROTEASE FAMILY PROFILE DOMAIN-CONTAINING PROTEIN"/>
    <property type="match status" value="1"/>
</dbReference>
<evidence type="ECO:0000256" key="3">
    <source>
        <dbReference type="ARBA" id="ARBA00022801"/>
    </source>
</evidence>
<keyword evidence="2" id="KW-0645">Protease</keyword>
<reference evidence="6 7" key="1">
    <citation type="submission" date="2020-02" db="EMBL/GenBank/DDBJ databases">
        <authorList>
            <person name="Ma Q."/>
            <person name="Huang Y."/>
            <person name="Song X."/>
            <person name="Pei D."/>
        </authorList>
    </citation>
    <scope>NUCLEOTIDE SEQUENCE [LARGE SCALE GENOMIC DNA]</scope>
    <source>
        <strain evidence="6">Sxm20200214</strain>
        <tissue evidence="6">Leaf</tissue>
    </source>
</reference>
<comment type="caution">
    <text evidence="6">The sequence shown here is derived from an EMBL/GenBank/DDBJ whole genome shotgun (WGS) entry which is preliminary data.</text>
</comment>
<evidence type="ECO:0000313" key="6">
    <source>
        <dbReference type="EMBL" id="KAG2331466.1"/>
    </source>
</evidence>
<name>A0A8X7WKN3_BRACI</name>
<dbReference type="PROSITE" id="PS50600">
    <property type="entry name" value="ULP_PROTEASE"/>
    <property type="match status" value="1"/>
</dbReference>
<proteinExistence type="inferred from homology"/>
<dbReference type="InterPro" id="IPR003653">
    <property type="entry name" value="Peptidase_C48_C"/>
</dbReference>
<dbReference type="SUPFAM" id="SSF54001">
    <property type="entry name" value="Cysteine proteinases"/>
    <property type="match status" value="1"/>
</dbReference>
<evidence type="ECO:0000313" key="7">
    <source>
        <dbReference type="Proteomes" id="UP000886595"/>
    </source>
</evidence>
<evidence type="ECO:0000259" key="5">
    <source>
        <dbReference type="PROSITE" id="PS50600"/>
    </source>
</evidence>
<dbReference type="EMBL" id="JAAMPC010000001">
    <property type="protein sequence ID" value="KAG2331466.1"/>
    <property type="molecule type" value="Genomic_DNA"/>
</dbReference>
<gene>
    <name evidence="6" type="ORF">Bca52824_002646</name>
</gene>
<keyword evidence="7" id="KW-1185">Reference proteome</keyword>
<dbReference type="Gene3D" id="3.40.395.10">
    <property type="entry name" value="Adenoviral Proteinase, Chain A"/>
    <property type="match status" value="1"/>
</dbReference>
<evidence type="ECO:0000256" key="4">
    <source>
        <dbReference type="ARBA" id="ARBA00022807"/>
    </source>
</evidence>
<keyword evidence="3" id="KW-0378">Hydrolase</keyword>
<dbReference type="GO" id="GO:0005634">
    <property type="term" value="C:nucleus"/>
    <property type="evidence" value="ECO:0007669"/>
    <property type="project" value="TreeGrafter"/>
</dbReference>
<evidence type="ECO:0000256" key="2">
    <source>
        <dbReference type="ARBA" id="ARBA00022670"/>
    </source>
</evidence>
<dbReference type="Proteomes" id="UP000886595">
    <property type="component" value="Unassembled WGS sequence"/>
</dbReference>
<dbReference type="OrthoDB" id="1078236at2759"/>
<protein>
    <recommendedName>
        <fullName evidence="5">Ubiquitin-like protease family profile domain-containing protein</fullName>
    </recommendedName>
</protein>
<dbReference type="InterPro" id="IPR038765">
    <property type="entry name" value="Papain-like_cys_pep_sf"/>
</dbReference>
<accession>A0A8X7WKN3</accession>
<feature type="domain" description="Ubiquitin-like protease family profile" evidence="5">
    <location>
        <begin position="1"/>
        <end position="171"/>
    </location>
</feature>
<dbReference type="GO" id="GO:0016929">
    <property type="term" value="F:deSUMOylase activity"/>
    <property type="evidence" value="ECO:0007669"/>
    <property type="project" value="TreeGrafter"/>
</dbReference>
<sequence length="226" mass="26219">MDAMMYLFQERTSLHRWKPDRVAFMSCLFSTQLISAYGKFEGNRREYKVDNTLLEYGRGELPYNGSTRSVWNVDVDRLYVPLVVNQNHWISMCINLVNRTVDVFDCGGRKNTRSVEAFAVLIPRIVNAVQSPDKKKDYNVKQYTVSYVLMRGLNMSGNDCGAYALKFIECRLLGLDFSLINDENIQEARHKIAYDLWEAANDEVLQYRMSKFKPPQRTLGKTVELN</sequence>
<keyword evidence="4" id="KW-0788">Thiol protease</keyword>
<comment type="similarity">
    <text evidence="1">Belongs to the peptidase C48 family.</text>
</comment>
<dbReference type="Pfam" id="PF02902">
    <property type="entry name" value="Peptidase_C48"/>
    <property type="match status" value="1"/>
</dbReference>
<dbReference type="GO" id="GO:0006508">
    <property type="term" value="P:proteolysis"/>
    <property type="evidence" value="ECO:0007669"/>
    <property type="project" value="UniProtKB-KW"/>
</dbReference>
<evidence type="ECO:0000256" key="1">
    <source>
        <dbReference type="ARBA" id="ARBA00005234"/>
    </source>
</evidence>
<organism evidence="6 7">
    <name type="scientific">Brassica carinata</name>
    <name type="common">Ethiopian mustard</name>
    <name type="synonym">Abyssinian cabbage</name>
    <dbReference type="NCBI Taxonomy" id="52824"/>
    <lineage>
        <taxon>Eukaryota</taxon>
        <taxon>Viridiplantae</taxon>
        <taxon>Streptophyta</taxon>
        <taxon>Embryophyta</taxon>
        <taxon>Tracheophyta</taxon>
        <taxon>Spermatophyta</taxon>
        <taxon>Magnoliopsida</taxon>
        <taxon>eudicotyledons</taxon>
        <taxon>Gunneridae</taxon>
        <taxon>Pentapetalae</taxon>
        <taxon>rosids</taxon>
        <taxon>malvids</taxon>
        <taxon>Brassicales</taxon>
        <taxon>Brassicaceae</taxon>
        <taxon>Brassiceae</taxon>
        <taxon>Brassica</taxon>
    </lineage>
</organism>